<evidence type="ECO:0000313" key="1">
    <source>
        <dbReference type="EMBL" id="KAI7734143.1"/>
    </source>
</evidence>
<protein>
    <submittedName>
        <fullName evidence="1">Uncharacterized protein</fullName>
    </submittedName>
</protein>
<organism evidence="1 2">
    <name type="scientific">Ambrosia artemisiifolia</name>
    <name type="common">Common ragweed</name>
    <dbReference type="NCBI Taxonomy" id="4212"/>
    <lineage>
        <taxon>Eukaryota</taxon>
        <taxon>Viridiplantae</taxon>
        <taxon>Streptophyta</taxon>
        <taxon>Embryophyta</taxon>
        <taxon>Tracheophyta</taxon>
        <taxon>Spermatophyta</taxon>
        <taxon>Magnoliopsida</taxon>
        <taxon>eudicotyledons</taxon>
        <taxon>Gunneridae</taxon>
        <taxon>Pentapetalae</taxon>
        <taxon>asterids</taxon>
        <taxon>campanulids</taxon>
        <taxon>Asterales</taxon>
        <taxon>Asteraceae</taxon>
        <taxon>Asteroideae</taxon>
        <taxon>Heliantheae alliance</taxon>
        <taxon>Heliantheae</taxon>
        <taxon>Ambrosia</taxon>
    </lineage>
</organism>
<keyword evidence="2" id="KW-1185">Reference proteome</keyword>
<sequence>MVGQDFHDSICPNSDTLSNISVDLFPHSATPFNLLYIVSPYVEGFCSNLASNQEYREEEKRVQRSKEDFELGL</sequence>
<dbReference type="Proteomes" id="UP001206925">
    <property type="component" value="Unassembled WGS sequence"/>
</dbReference>
<dbReference type="AlphaFoldDB" id="A0AAD5GBJ2"/>
<gene>
    <name evidence="1" type="ORF">M8C21_001276</name>
</gene>
<name>A0AAD5GBJ2_AMBAR</name>
<evidence type="ECO:0000313" key="2">
    <source>
        <dbReference type="Proteomes" id="UP001206925"/>
    </source>
</evidence>
<proteinExistence type="predicted"/>
<dbReference type="EMBL" id="JAMZMK010009815">
    <property type="protein sequence ID" value="KAI7734143.1"/>
    <property type="molecule type" value="Genomic_DNA"/>
</dbReference>
<reference evidence="1" key="1">
    <citation type="submission" date="2022-06" db="EMBL/GenBank/DDBJ databases">
        <title>Uncovering the hologenomic basis of an extraordinary plant invasion.</title>
        <authorList>
            <person name="Bieker V.C."/>
            <person name="Martin M.D."/>
            <person name="Gilbert T."/>
            <person name="Hodgins K."/>
            <person name="Battlay P."/>
            <person name="Petersen B."/>
            <person name="Wilson J."/>
        </authorList>
    </citation>
    <scope>NUCLEOTIDE SEQUENCE</scope>
    <source>
        <strain evidence="1">AA19_3_7</strain>
        <tissue evidence="1">Leaf</tissue>
    </source>
</reference>
<accession>A0AAD5GBJ2</accession>
<comment type="caution">
    <text evidence="1">The sequence shown here is derived from an EMBL/GenBank/DDBJ whole genome shotgun (WGS) entry which is preliminary data.</text>
</comment>